<evidence type="ECO:0000256" key="6">
    <source>
        <dbReference type="SAM" id="MobiDB-lite"/>
    </source>
</evidence>
<comment type="caution">
    <text evidence="8">The sequence shown here is derived from an EMBL/GenBank/DDBJ whole genome shotgun (WGS) entry which is preliminary data.</text>
</comment>
<dbReference type="PRINTS" id="PR00411">
    <property type="entry name" value="PNDRDTASEI"/>
</dbReference>
<dbReference type="RefSeq" id="WP_303593327.1">
    <property type="nucleotide sequence ID" value="NZ_JAUORK010000005.1"/>
</dbReference>
<comment type="cofactor">
    <cofactor evidence="1">
        <name>FAD</name>
        <dbReference type="ChEBI" id="CHEBI:57692"/>
    </cofactor>
</comment>
<evidence type="ECO:0000259" key="7">
    <source>
        <dbReference type="Pfam" id="PF07992"/>
    </source>
</evidence>
<evidence type="ECO:0000256" key="1">
    <source>
        <dbReference type="ARBA" id="ARBA00001974"/>
    </source>
</evidence>
<evidence type="ECO:0000256" key="3">
    <source>
        <dbReference type="ARBA" id="ARBA00022630"/>
    </source>
</evidence>
<dbReference type="EMBL" id="JAUORK010000005">
    <property type="protein sequence ID" value="MDO6671677.1"/>
    <property type="molecule type" value="Genomic_DNA"/>
</dbReference>
<dbReference type="InterPro" id="IPR051169">
    <property type="entry name" value="NADH-Q_oxidoreductase"/>
</dbReference>
<dbReference type="SUPFAM" id="SSF51905">
    <property type="entry name" value="FAD/NAD(P)-binding domain"/>
    <property type="match status" value="1"/>
</dbReference>
<dbReference type="GO" id="GO:0019646">
    <property type="term" value="P:aerobic electron transport chain"/>
    <property type="evidence" value="ECO:0007669"/>
    <property type="project" value="TreeGrafter"/>
</dbReference>
<evidence type="ECO:0000313" key="9">
    <source>
        <dbReference type="Proteomes" id="UP001170481"/>
    </source>
</evidence>
<organism evidence="8 9">
    <name type="scientific">Cobetia amphilecti</name>
    <dbReference type="NCBI Taxonomy" id="1055104"/>
    <lineage>
        <taxon>Bacteria</taxon>
        <taxon>Pseudomonadati</taxon>
        <taxon>Pseudomonadota</taxon>
        <taxon>Gammaproteobacteria</taxon>
        <taxon>Oceanospirillales</taxon>
        <taxon>Halomonadaceae</taxon>
        <taxon>Cobetia</taxon>
    </lineage>
</organism>
<dbReference type="Pfam" id="PF07992">
    <property type="entry name" value="Pyr_redox_2"/>
    <property type="match status" value="1"/>
</dbReference>
<name>A0AAP4WWZ0_9GAMM</name>
<dbReference type="InterPro" id="IPR036188">
    <property type="entry name" value="FAD/NAD-bd_sf"/>
</dbReference>
<dbReference type="Proteomes" id="UP001170481">
    <property type="component" value="Unassembled WGS sequence"/>
</dbReference>
<evidence type="ECO:0000313" key="8">
    <source>
        <dbReference type="EMBL" id="MDO6671677.1"/>
    </source>
</evidence>
<evidence type="ECO:0000256" key="2">
    <source>
        <dbReference type="ARBA" id="ARBA00005272"/>
    </source>
</evidence>
<dbReference type="GO" id="GO:0003955">
    <property type="term" value="F:NAD(P)H dehydrogenase (quinone) activity"/>
    <property type="evidence" value="ECO:0007669"/>
    <property type="project" value="TreeGrafter"/>
</dbReference>
<evidence type="ECO:0000256" key="4">
    <source>
        <dbReference type="ARBA" id="ARBA00022827"/>
    </source>
</evidence>
<comment type="similarity">
    <text evidence="2">Belongs to the NADH dehydrogenase family.</text>
</comment>
<keyword evidence="5" id="KW-0560">Oxidoreductase</keyword>
<dbReference type="PRINTS" id="PR00368">
    <property type="entry name" value="FADPNR"/>
</dbReference>
<sequence>METHDPQPTRDADIVIVGGGAGGLELAVRLAKAGHKDVLLIDRDTSHVWKPRLHEIAAGLGRRQVDELGYAGLAEQWGFRYECGTLESVDPAQRQITLAAIPGREDHASAEVPARVRGYRQLVLALGGVTPDMGVEGVLEHACLLDSPDDAERIAQQFSRGLLANHVAMETAPTGDAGVSASQGGAQVGTEGGTQDSAKESPGRPYQVVIVGSGATGVELAAYLHEARGMHDAPAPKGAKVEITILEATETFMPGVSQELRESIHQRLEEQGIKIELSRQVAKVSPGSVEISEGDESVTRDADLVVWAAGRVGPAIVEEIDVLESNKKRQFTVTPGLQCLGHDSIFALGDCANIDEAPLPPTAQVASEQAEFLADELPRRQQGEPAQAFEFKDRGTLLSLSSAGSVGELSGKLSDKLGNAQGSKGNDDLQVRGRFARAAYQGLQRQHQFLLLGPLKGSAEVVSDVLRRSMGPRLKVH</sequence>
<dbReference type="Gene3D" id="3.50.50.100">
    <property type="match status" value="1"/>
</dbReference>
<evidence type="ECO:0000256" key="5">
    <source>
        <dbReference type="ARBA" id="ARBA00023002"/>
    </source>
</evidence>
<dbReference type="PANTHER" id="PTHR42913:SF3">
    <property type="entry name" value="64 KDA MITOCHONDRIAL NADH DEHYDROGENASE (EUROFUNG)"/>
    <property type="match status" value="1"/>
</dbReference>
<dbReference type="PANTHER" id="PTHR42913">
    <property type="entry name" value="APOPTOSIS-INDUCING FACTOR 1"/>
    <property type="match status" value="1"/>
</dbReference>
<feature type="domain" description="FAD/NAD(P)-binding" evidence="7">
    <location>
        <begin position="13"/>
        <end position="370"/>
    </location>
</feature>
<dbReference type="InterPro" id="IPR023753">
    <property type="entry name" value="FAD/NAD-binding_dom"/>
</dbReference>
<proteinExistence type="inferred from homology"/>
<dbReference type="AlphaFoldDB" id="A0AAP4WWZ0"/>
<gene>
    <name evidence="8" type="ORF">Q4535_06040</name>
</gene>
<accession>A0AAP4WWZ0</accession>
<protein>
    <submittedName>
        <fullName evidence="8">FAD-dependent oxidoreductase</fullName>
    </submittedName>
</protein>
<feature type="region of interest" description="Disordered" evidence="6">
    <location>
        <begin position="174"/>
        <end position="203"/>
    </location>
</feature>
<keyword evidence="4" id="KW-0274">FAD</keyword>
<reference evidence="8" key="1">
    <citation type="submission" date="2023-07" db="EMBL/GenBank/DDBJ databases">
        <title>Genome content predicts the carbon catabolic preferences of heterotrophic bacteria.</title>
        <authorList>
            <person name="Gralka M."/>
        </authorList>
    </citation>
    <scope>NUCLEOTIDE SEQUENCE</scope>
    <source>
        <strain evidence="8">C2R13</strain>
    </source>
</reference>
<keyword evidence="3" id="KW-0285">Flavoprotein</keyword>